<evidence type="ECO:0000256" key="9">
    <source>
        <dbReference type="ARBA" id="ARBA00022927"/>
    </source>
</evidence>
<feature type="compositionally biased region" description="Low complexity" evidence="13">
    <location>
        <begin position="1"/>
        <end position="26"/>
    </location>
</feature>
<dbReference type="EMBL" id="LATX01002457">
    <property type="protein sequence ID" value="KTB28994.1"/>
    <property type="molecule type" value="Genomic_DNA"/>
</dbReference>
<keyword evidence="4" id="KW-0813">Transport</keyword>
<comment type="caution">
    <text evidence="15">The sequence shown here is derived from an EMBL/GenBank/DDBJ whole genome shotgun (WGS) entry which is preliminary data.</text>
</comment>
<feature type="compositionally biased region" description="Basic and acidic residues" evidence="13">
    <location>
        <begin position="1026"/>
        <end position="1037"/>
    </location>
</feature>
<feature type="compositionally biased region" description="Low complexity" evidence="13">
    <location>
        <begin position="1083"/>
        <end position="1094"/>
    </location>
</feature>
<feature type="region of interest" description="Disordered" evidence="13">
    <location>
        <begin position="1"/>
        <end position="155"/>
    </location>
</feature>
<feature type="compositionally biased region" description="Low complexity" evidence="13">
    <location>
        <begin position="297"/>
        <end position="343"/>
    </location>
</feature>
<feature type="compositionally biased region" description="Polar residues" evidence="13">
    <location>
        <begin position="41"/>
        <end position="72"/>
    </location>
</feature>
<dbReference type="PANTHER" id="PTHR22624">
    <property type="entry name" value="CYSTEINE PROTEASE ATG4"/>
    <property type="match status" value="1"/>
</dbReference>
<evidence type="ECO:0000256" key="8">
    <source>
        <dbReference type="ARBA" id="ARBA00022807"/>
    </source>
</evidence>
<feature type="compositionally biased region" description="Basic and acidic residues" evidence="13">
    <location>
        <begin position="701"/>
        <end position="729"/>
    </location>
</feature>
<dbReference type="GO" id="GO:0015031">
    <property type="term" value="P:protein transport"/>
    <property type="evidence" value="ECO:0007669"/>
    <property type="project" value="UniProtKB-KW"/>
</dbReference>
<comment type="similarity">
    <text evidence="3">Belongs to the peptidase C54 family.</text>
</comment>
<dbReference type="GO" id="GO:0004197">
    <property type="term" value="F:cysteine-type endopeptidase activity"/>
    <property type="evidence" value="ECO:0007669"/>
    <property type="project" value="TreeGrafter"/>
</dbReference>
<dbReference type="SUPFAM" id="SSF54001">
    <property type="entry name" value="Cysteine proteinases"/>
    <property type="match status" value="2"/>
</dbReference>
<feature type="compositionally biased region" description="Polar residues" evidence="13">
    <location>
        <begin position="143"/>
        <end position="152"/>
    </location>
</feature>
<accession>A0A0W0EYJ3</accession>
<dbReference type="PANTHER" id="PTHR22624:SF49">
    <property type="entry name" value="CYSTEINE PROTEASE"/>
    <property type="match status" value="1"/>
</dbReference>
<organism evidence="15 16">
    <name type="scientific">Moniliophthora roreri</name>
    <name type="common">Frosty pod rot fungus</name>
    <name type="synonym">Monilia roreri</name>
    <dbReference type="NCBI Taxonomy" id="221103"/>
    <lineage>
        <taxon>Eukaryota</taxon>
        <taxon>Fungi</taxon>
        <taxon>Dikarya</taxon>
        <taxon>Basidiomycota</taxon>
        <taxon>Agaricomycotina</taxon>
        <taxon>Agaricomycetes</taxon>
        <taxon>Agaricomycetidae</taxon>
        <taxon>Agaricales</taxon>
        <taxon>Marasmiineae</taxon>
        <taxon>Marasmiaceae</taxon>
        <taxon>Moniliophthora</taxon>
    </lineage>
</organism>
<feature type="domain" description="Peptidase C54 catalytic" evidence="14">
    <location>
        <begin position="354"/>
        <end position="680"/>
    </location>
</feature>
<feature type="region of interest" description="Disordered" evidence="13">
    <location>
        <begin position="570"/>
        <end position="595"/>
    </location>
</feature>
<dbReference type="InterPro" id="IPR046792">
    <property type="entry name" value="Peptidase_C54_cat"/>
</dbReference>
<evidence type="ECO:0000256" key="6">
    <source>
        <dbReference type="ARBA" id="ARBA00022670"/>
    </source>
</evidence>
<evidence type="ECO:0000256" key="11">
    <source>
        <dbReference type="ARBA" id="ARBA00029362"/>
    </source>
</evidence>
<evidence type="ECO:0000313" key="16">
    <source>
        <dbReference type="Proteomes" id="UP000054988"/>
    </source>
</evidence>
<feature type="compositionally biased region" description="Polar residues" evidence="13">
    <location>
        <begin position="685"/>
        <end position="699"/>
    </location>
</feature>
<evidence type="ECO:0000256" key="1">
    <source>
        <dbReference type="ARBA" id="ARBA00004329"/>
    </source>
</evidence>
<gene>
    <name evidence="15" type="ORF">WG66_18438</name>
</gene>
<feature type="compositionally biased region" description="Acidic residues" evidence="13">
    <location>
        <begin position="925"/>
        <end position="963"/>
    </location>
</feature>
<comment type="subcellular location">
    <subcellularLocation>
        <location evidence="2">Cytoplasm</location>
    </subcellularLocation>
    <subcellularLocation>
        <location evidence="1">Preautophagosomal structure</location>
    </subcellularLocation>
</comment>
<evidence type="ECO:0000256" key="13">
    <source>
        <dbReference type="SAM" id="MobiDB-lite"/>
    </source>
</evidence>
<keyword evidence="8" id="KW-0788">Thiol protease</keyword>
<proteinExistence type="inferred from homology"/>
<evidence type="ECO:0000256" key="5">
    <source>
        <dbReference type="ARBA" id="ARBA00022490"/>
    </source>
</evidence>
<dbReference type="InterPro" id="IPR038765">
    <property type="entry name" value="Papain-like_cys_pep_sf"/>
</dbReference>
<feature type="compositionally biased region" description="Low complexity" evidence="13">
    <location>
        <begin position="1055"/>
        <end position="1071"/>
    </location>
</feature>
<feature type="compositionally biased region" description="Acidic residues" evidence="13">
    <location>
        <begin position="1038"/>
        <end position="1048"/>
    </location>
</feature>
<feature type="compositionally biased region" description="Low complexity" evidence="13">
    <location>
        <begin position="570"/>
        <end position="587"/>
    </location>
</feature>
<keyword evidence="5" id="KW-0963">Cytoplasm</keyword>
<evidence type="ECO:0000256" key="7">
    <source>
        <dbReference type="ARBA" id="ARBA00022801"/>
    </source>
</evidence>
<feature type="region of interest" description="Disordered" evidence="13">
    <location>
        <begin position="246"/>
        <end position="349"/>
    </location>
</feature>
<feature type="compositionally biased region" description="Low complexity" evidence="13">
    <location>
        <begin position="1112"/>
        <end position="1129"/>
    </location>
</feature>
<keyword evidence="10" id="KW-0072">Autophagy</keyword>
<dbReference type="GO" id="GO:0019786">
    <property type="term" value="F:protein-phosphatidylethanolamide deconjugating activity"/>
    <property type="evidence" value="ECO:0007669"/>
    <property type="project" value="InterPro"/>
</dbReference>
<dbReference type="eggNOG" id="KOG2674">
    <property type="taxonomic scope" value="Eukaryota"/>
</dbReference>
<feature type="compositionally biased region" description="Polar residues" evidence="13">
    <location>
        <begin position="183"/>
        <end position="199"/>
    </location>
</feature>
<dbReference type="GO" id="GO:0000045">
    <property type="term" value="P:autophagosome assembly"/>
    <property type="evidence" value="ECO:0007669"/>
    <property type="project" value="TreeGrafter"/>
</dbReference>
<dbReference type="GO" id="GO:0000407">
    <property type="term" value="C:phagophore assembly site"/>
    <property type="evidence" value="ECO:0007669"/>
    <property type="project" value="UniProtKB-SubCell"/>
</dbReference>
<reference evidence="15 16" key="1">
    <citation type="submission" date="2015-12" db="EMBL/GenBank/DDBJ databases">
        <title>Draft genome sequence of Moniliophthora roreri, the causal agent of frosty pod rot of cacao.</title>
        <authorList>
            <person name="Aime M.C."/>
            <person name="Diaz-Valderrama J.R."/>
            <person name="Kijpornyongpan T."/>
            <person name="Phillips-Mora W."/>
        </authorList>
    </citation>
    <scope>NUCLEOTIDE SEQUENCE [LARGE SCALE GENOMIC DNA]</scope>
    <source>
        <strain evidence="15 16">MCA 2952</strain>
    </source>
</reference>
<evidence type="ECO:0000259" key="14">
    <source>
        <dbReference type="Pfam" id="PF03416"/>
    </source>
</evidence>
<evidence type="ECO:0000313" key="15">
    <source>
        <dbReference type="EMBL" id="KTB28994.1"/>
    </source>
</evidence>
<evidence type="ECO:0000256" key="4">
    <source>
        <dbReference type="ARBA" id="ARBA00022448"/>
    </source>
</evidence>
<evidence type="ECO:0000256" key="10">
    <source>
        <dbReference type="ARBA" id="ARBA00023006"/>
    </source>
</evidence>
<keyword evidence="9" id="KW-0653">Protein transport</keyword>
<name>A0A0W0EYJ3_MONRR</name>
<dbReference type="GO" id="GO:0016485">
    <property type="term" value="P:protein processing"/>
    <property type="evidence" value="ECO:0007669"/>
    <property type="project" value="TreeGrafter"/>
</dbReference>
<sequence>MSSNKNSRHTPSSSSPIPPTSSSKLPKFLQKGNTRDRSKSVNDSLYNAAESSPNIPSDAASQNSATPASSSKGPRKSNRFLVGKKDKGNPVEEDKSFADSEEPAIIVETPSTPPVPIPRPRTRTERPLSGSSEAPVSQSSPSYTHTHTSASPRISDLPTRLSGWFSHTFSSSSTDLSLPNLLNTHMQHSNGTSSPNSKGKMSGASALLTVAKHGKGHLDKAMRYLLDSDATPDKCADPIWLLGVQHKGYEPPPPTPPPLQGDPAGGIPSVDSKSKSHGSPSSSFRSSSSKNTHKHSPSQSQASLSQSQPPSSRPESPSQSQALTSSLSSSVSSTPTVTPNNPSQKYPGANWPLEFYSDFTSKVWLTYRSHFTPIRDTNLADLPLPSIFCESPTSSASYVDTFKSDSSYSVRSISSTNITPASPSSSGKKWGWGLPGLGGERERGWTSDSGWGCMLRTGQSLLANALVFMWLGREWRRPPSPIPTDSYARYVQIITWFLDTPSPEAPFSVHRMALAGKELGKDVGQWFGPSTAAGAIKTLVHAFPQSGLGVSVATDGTLFQTDVFAVSHSSTTAPAGSGGSSYAASSLGRRRHHPTTKSWGDRPVLLLLGIRLGLDGVNPVYYDTIKFLYTFPQSVGIAGGRPSSSYYFVGSQADNLFYLDPHHARPTVPLRSPPTTEPESGRNGSGFSTRSGFSATANRTPEADHARERDRSRDRSTREKGKSKEDKNGIRSSLGSVAHPPTKGSTMKRVVTPTSPSSVRTTGSSTFSYHAPTSPSPLQKAYSSSTSASASSSGQESSHVPSSSEDVSQSQAPSRTESPVLVTPSGSVDVGNMSEMDVSELVGTGDRPGLDPIQEHYVSVYSIAELKTFHCERVRKMPLSGLDPSMLLGFLCKNEADWIDFRRRAGELPRPIFSIQDEPPTWPSDSDDNMGLESISDPEDIADSMVMDDDEDDDEGLVDDEASEQFFDTRSSTSASLSSRSQRSNRGGSERGRSEEVDTEEDPVDPITPGPITTKFDMQGAQGAKGIEDEGLHREPSQESDDIEDDWVDPSLSSPMLTPQPTQQPQMQQQQEAPVGPVPPLVKSKSSGSTGSGSTRKKKSKKPHDQVPVPVPKIKVPSPPSKESFPFPVANSSDPNAADWSGSSSSSGVDVGKELREKRMHTARARDGGRTQSGGIKGILTDEFNESERDKTR</sequence>
<dbReference type="AlphaFoldDB" id="A0A0W0EYJ3"/>
<dbReference type="GO" id="GO:0035973">
    <property type="term" value="P:aggrephagy"/>
    <property type="evidence" value="ECO:0007669"/>
    <property type="project" value="TreeGrafter"/>
</dbReference>
<dbReference type="GO" id="GO:0034727">
    <property type="term" value="P:piecemeal microautophagy of the nucleus"/>
    <property type="evidence" value="ECO:0007669"/>
    <property type="project" value="TreeGrafter"/>
</dbReference>
<feature type="region of interest" description="Disordered" evidence="13">
    <location>
        <begin position="911"/>
        <end position="1193"/>
    </location>
</feature>
<evidence type="ECO:0000256" key="2">
    <source>
        <dbReference type="ARBA" id="ARBA00004496"/>
    </source>
</evidence>
<dbReference type="GO" id="GO:0000423">
    <property type="term" value="P:mitophagy"/>
    <property type="evidence" value="ECO:0007669"/>
    <property type="project" value="TreeGrafter"/>
</dbReference>
<feature type="region of interest" description="Disordered" evidence="13">
    <location>
        <begin position="664"/>
        <end position="832"/>
    </location>
</feature>
<feature type="compositionally biased region" description="Low complexity" evidence="13">
    <location>
        <begin position="277"/>
        <end position="290"/>
    </location>
</feature>
<evidence type="ECO:0000256" key="12">
    <source>
        <dbReference type="ARBA" id="ARBA00030240"/>
    </source>
</evidence>
<feature type="compositionally biased region" description="Low complexity" evidence="13">
    <location>
        <begin position="970"/>
        <end position="987"/>
    </location>
</feature>
<keyword evidence="6" id="KW-0645">Protease</keyword>
<dbReference type="Pfam" id="PF03416">
    <property type="entry name" value="Peptidase_C54"/>
    <property type="match status" value="2"/>
</dbReference>
<feature type="compositionally biased region" description="Low complexity" evidence="13">
    <location>
        <begin position="749"/>
        <end position="766"/>
    </location>
</feature>
<keyword evidence="7" id="KW-0378">Hydrolase</keyword>
<dbReference type="Proteomes" id="UP000054988">
    <property type="component" value="Unassembled WGS sequence"/>
</dbReference>
<feature type="compositionally biased region" description="Low complexity" evidence="13">
    <location>
        <begin position="127"/>
        <end position="142"/>
    </location>
</feature>
<feature type="region of interest" description="Disordered" evidence="13">
    <location>
        <begin position="181"/>
        <end position="201"/>
    </location>
</feature>
<feature type="compositionally biased region" description="Polar residues" evidence="13">
    <location>
        <begin position="767"/>
        <end position="777"/>
    </location>
</feature>
<comment type="catalytic activity">
    <reaction evidence="11">
        <text>[protein]-C-terminal L-amino acid-glycyl-phosphatidylethanolamide + H2O = [protein]-C-terminal L-amino acid-glycine + a 1,2-diacyl-sn-glycero-3-phosphoethanolamine</text>
        <dbReference type="Rhea" id="RHEA:67548"/>
        <dbReference type="Rhea" id="RHEA-COMP:17323"/>
        <dbReference type="Rhea" id="RHEA-COMP:17324"/>
        <dbReference type="ChEBI" id="CHEBI:15377"/>
        <dbReference type="ChEBI" id="CHEBI:64612"/>
        <dbReference type="ChEBI" id="CHEBI:172940"/>
        <dbReference type="ChEBI" id="CHEBI:172941"/>
    </reaction>
    <physiologicalReaction direction="left-to-right" evidence="11">
        <dbReference type="Rhea" id="RHEA:67549"/>
    </physiologicalReaction>
</comment>
<protein>
    <recommendedName>
        <fullName evidence="12">Autophagy-related protein 4</fullName>
    </recommendedName>
</protein>
<feature type="domain" description="Peptidase C54 catalytic" evidence="14">
    <location>
        <begin position="859"/>
        <end position="903"/>
    </location>
</feature>
<feature type="compositionally biased region" description="Low complexity" evidence="13">
    <location>
        <begin position="781"/>
        <end position="814"/>
    </location>
</feature>
<evidence type="ECO:0000256" key="3">
    <source>
        <dbReference type="ARBA" id="ARBA00010958"/>
    </source>
</evidence>
<feature type="compositionally biased region" description="Basic and acidic residues" evidence="13">
    <location>
        <begin position="83"/>
        <end position="98"/>
    </location>
</feature>
<feature type="compositionally biased region" description="Pro residues" evidence="13">
    <location>
        <begin position="250"/>
        <end position="260"/>
    </location>
</feature>
<dbReference type="InterPro" id="IPR005078">
    <property type="entry name" value="Peptidase_C54"/>
</dbReference>